<evidence type="ECO:0000313" key="6">
    <source>
        <dbReference type="EMBL" id="KAF4744497.1"/>
    </source>
</evidence>
<name>A0A7J6TI29_PEROL</name>
<evidence type="ECO:0000313" key="7">
    <source>
        <dbReference type="Proteomes" id="UP000553632"/>
    </source>
</evidence>
<dbReference type="PANTHER" id="PTHR46512:SF9">
    <property type="entry name" value="PEPTIDYLPROLYL ISOMERASE"/>
    <property type="match status" value="1"/>
</dbReference>
<dbReference type="Pfam" id="PF13432">
    <property type="entry name" value="TPR_16"/>
    <property type="match status" value="1"/>
</dbReference>
<organism evidence="6 7">
    <name type="scientific">Perkinsus olseni</name>
    <name type="common">Perkinsus atlanticus</name>
    <dbReference type="NCBI Taxonomy" id="32597"/>
    <lineage>
        <taxon>Eukaryota</taxon>
        <taxon>Sar</taxon>
        <taxon>Alveolata</taxon>
        <taxon>Perkinsozoa</taxon>
        <taxon>Perkinsea</taxon>
        <taxon>Perkinsida</taxon>
        <taxon>Perkinsidae</taxon>
        <taxon>Perkinsus</taxon>
    </lineage>
</organism>
<keyword evidence="7" id="KW-1185">Reference proteome</keyword>
<dbReference type="InterPro" id="IPR050754">
    <property type="entry name" value="FKBP4/5/8-like"/>
</dbReference>
<dbReference type="Gene3D" id="1.25.40.10">
    <property type="entry name" value="Tetratricopeptide repeat domain"/>
    <property type="match status" value="1"/>
</dbReference>
<evidence type="ECO:0000256" key="4">
    <source>
        <dbReference type="ARBA" id="ARBA00023235"/>
    </source>
</evidence>
<reference evidence="6 7" key="1">
    <citation type="submission" date="2020-04" db="EMBL/GenBank/DDBJ databases">
        <title>Perkinsus olseni comparative genomics.</title>
        <authorList>
            <person name="Bogema D.R."/>
        </authorList>
    </citation>
    <scope>NUCLEOTIDE SEQUENCE [LARGE SCALE GENOMIC DNA]</scope>
    <source>
        <strain evidence="6 7">ATCC PRA-207</strain>
    </source>
</reference>
<accession>A0A7J6TI29</accession>
<dbReference type="SUPFAM" id="SSF48452">
    <property type="entry name" value="TPR-like"/>
    <property type="match status" value="1"/>
</dbReference>
<keyword evidence="4" id="KW-0413">Isomerase</keyword>
<proteinExistence type="predicted"/>
<feature type="region of interest" description="Disordered" evidence="5">
    <location>
        <begin position="1"/>
        <end position="23"/>
    </location>
</feature>
<evidence type="ECO:0000256" key="3">
    <source>
        <dbReference type="ARBA" id="ARBA00023110"/>
    </source>
</evidence>
<dbReference type="Proteomes" id="UP000553632">
    <property type="component" value="Unassembled WGS sequence"/>
</dbReference>
<dbReference type="AlphaFoldDB" id="A0A7J6TI29"/>
<evidence type="ECO:0000256" key="2">
    <source>
        <dbReference type="ARBA" id="ARBA00013194"/>
    </source>
</evidence>
<comment type="catalytic activity">
    <reaction evidence="1">
        <text>[protein]-peptidylproline (omega=180) = [protein]-peptidylproline (omega=0)</text>
        <dbReference type="Rhea" id="RHEA:16237"/>
        <dbReference type="Rhea" id="RHEA-COMP:10747"/>
        <dbReference type="Rhea" id="RHEA-COMP:10748"/>
        <dbReference type="ChEBI" id="CHEBI:83833"/>
        <dbReference type="ChEBI" id="CHEBI:83834"/>
        <dbReference type="EC" id="5.2.1.8"/>
    </reaction>
</comment>
<sequence>MPLSTQPCSKGASPPPPDKGKDLYAAGDYEGALKAWEMTLKSIGYINSKDAYAQDSSKQSEIDEIANRAELNAAQACLRLRRWDDAVRHCDNVLKRHPLEAKALYRKATALRQKGEYDEVRKCLSALQSINPSLGQYLLQSVNKEDKQHKHEEKKVVKRAGRETAAGSLKKLSLRHNDPAYCCGKRNSFALMNQIELSFYYWKVEEIHY</sequence>
<dbReference type="GO" id="GO:0003755">
    <property type="term" value="F:peptidyl-prolyl cis-trans isomerase activity"/>
    <property type="evidence" value="ECO:0007669"/>
    <property type="project" value="UniProtKB-EC"/>
</dbReference>
<keyword evidence="3" id="KW-0697">Rotamase</keyword>
<dbReference type="EC" id="5.2.1.8" evidence="2"/>
<dbReference type="PANTHER" id="PTHR46512">
    <property type="entry name" value="PEPTIDYLPROLYL ISOMERASE"/>
    <property type="match status" value="1"/>
</dbReference>
<dbReference type="EMBL" id="JABANO010010818">
    <property type="protein sequence ID" value="KAF4744497.1"/>
    <property type="molecule type" value="Genomic_DNA"/>
</dbReference>
<evidence type="ECO:0000256" key="5">
    <source>
        <dbReference type="SAM" id="MobiDB-lite"/>
    </source>
</evidence>
<comment type="caution">
    <text evidence="6">The sequence shown here is derived from an EMBL/GenBank/DDBJ whole genome shotgun (WGS) entry which is preliminary data.</text>
</comment>
<evidence type="ECO:0000256" key="1">
    <source>
        <dbReference type="ARBA" id="ARBA00000971"/>
    </source>
</evidence>
<gene>
    <name evidence="6" type="ORF">FOZ63_000042</name>
</gene>
<dbReference type="InterPro" id="IPR019734">
    <property type="entry name" value="TPR_rpt"/>
</dbReference>
<dbReference type="InterPro" id="IPR011990">
    <property type="entry name" value="TPR-like_helical_dom_sf"/>
</dbReference>
<dbReference type="SMART" id="SM00028">
    <property type="entry name" value="TPR"/>
    <property type="match status" value="2"/>
</dbReference>
<protein>
    <recommendedName>
        <fullName evidence="2">peptidylprolyl isomerase</fullName>
        <ecNumber evidence="2">5.2.1.8</ecNumber>
    </recommendedName>
</protein>